<accession>A0A915CXJ4</accession>
<sequence length="98" mass="11206">MCGTDIFWLKDWFSYSETELVNRTSIVDEKIVGELLRSVIPMCFLENSKSRSTREKPFHQSCWSSIDPCSFFKSSLAGAGNGCPTSFKDEMNTYEDKI</sequence>
<reference evidence="2" key="1">
    <citation type="submission" date="2022-11" db="UniProtKB">
        <authorList>
            <consortium name="WormBaseParasite"/>
        </authorList>
    </citation>
    <scope>IDENTIFICATION</scope>
</reference>
<organism evidence="1 2">
    <name type="scientific">Ditylenchus dipsaci</name>
    <dbReference type="NCBI Taxonomy" id="166011"/>
    <lineage>
        <taxon>Eukaryota</taxon>
        <taxon>Metazoa</taxon>
        <taxon>Ecdysozoa</taxon>
        <taxon>Nematoda</taxon>
        <taxon>Chromadorea</taxon>
        <taxon>Rhabditida</taxon>
        <taxon>Tylenchina</taxon>
        <taxon>Tylenchomorpha</taxon>
        <taxon>Sphaerularioidea</taxon>
        <taxon>Anguinidae</taxon>
        <taxon>Anguininae</taxon>
        <taxon>Ditylenchus</taxon>
    </lineage>
</organism>
<dbReference type="WBParaSite" id="jg13311">
    <property type="protein sequence ID" value="jg13311"/>
    <property type="gene ID" value="jg13311"/>
</dbReference>
<protein>
    <submittedName>
        <fullName evidence="2">Uncharacterized protein</fullName>
    </submittedName>
</protein>
<dbReference type="AlphaFoldDB" id="A0A915CXJ4"/>
<keyword evidence="1" id="KW-1185">Reference proteome</keyword>
<name>A0A915CXJ4_9BILA</name>
<evidence type="ECO:0000313" key="2">
    <source>
        <dbReference type="WBParaSite" id="jg13311"/>
    </source>
</evidence>
<evidence type="ECO:0000313" key="1">
    <source>
        <dbReference type="Proteomes" id="UP000887574"/>
    </source>
</evidence>
<dbReference type="Proteomes" id="UP000887574">
    <property type="component" value="Unplaced"/>
</dbReference>
<proteinExistence type="predicted"/>